<gene>
    <name evidence="15" type="ORF">Thpro_021675</name>
</gene>
<dbReference type="GO" id="GO:0009055">
    <property type="term" value="F:electron transfer activity"/>
    <property type="evidence" value="ECO:0007669"/>
    <property type="project" value="InterPro"/>
</dbReference>
<feature type="transmembrane region" description="Helical" evidence="13">
    <location>
        <begin position="148"/>
        <end position="166"/>
    </location>
</feature>
<comment type="cofactor">
    <cofactor evidence="1">
        <name>heme b</name>
        <dbReference type="ChEBI" id="CHEBI:60344"/>
    </cofactor>
</comment>
<evidence type="ECO:0000256" key="6">
    <source>
        <dbReference type="ARBA" id="ARBA00022692"/>
    </source>
</evidence>
<dbReference type="GO" id="GO:0005886">
    <property type="term" value="C:plasma membrane"/>
    <property type="evidence" value="ECO:0007669"/>
    <property type="project" value="UniProtKB-SubCell"/>
</dbReference>
<evidence type="ECO:0000256" key="7">
    <source>
        <dbReference type="ARBA" id="ARBA00022723"/>
    </source>
</evidence>
<keyword evidence="8" id="KW-0249">Electron transport</keyword>
<evidence type="ECO:0000313" key="16">
    <source>
        <dbReference type="Proteomes" id="UP000029273"/>
    </source>
</evidence>
<feature type="transmembrane region" description="Helical" evidence="13">
    <location>
        <begin position="88"/>
        <end position="113"/>
    </location>
</feature>
<dbReference type="RefSeq" id="WP_052064364.1">
    <property type="nucleotide sequence ID" value="NZ_JQSG02000003.1"/>
</dbReference>
<keyword evidence="5" id="KW-0349">Heme</keyword>
<comment type="similarity">
    <text evidence="12">Belongs to the cytochrome b561 family.</text>
</comment>
<keyword evidence="7" id="KW-0479">Metal-binding</keyword>
<feature type="transmembrane region" description="Helical" evidence="13">
    <location>
        <begin position="120"/>
        <end position="142"/>
    </location>
</feature>
<evidence type="ECO:0000313" key="15">
    <source>
        <dbReference type="EMBL" id="OBS09347.1"/>
    </source>
</evidence>
<dbReference type="EMBL" id="JQSG02000003">
    <property type="protein sequence ID" value="OBS09347.1"/>
    <property type="molecule type" value="Genomic_DNA"/>
</dbReference>
<organism evidence="15 16">
    <name type="scientific">Acidihalobacter prosperus</name>
    <dbReference type="NCBI Taxonomy" id="160660"/>
    <lineage>
        <taxon>Bacteria</taxon>
        <taxon>Pseudomonadati</taxon>
        <taxon>Pseudomonadota</taxon>
        <taxon>Gammaproteobacteria</taxon>
        <taxon>Chromatiales</taxon>
        <taxon>Ectothiorhodospiraceae</taxon>
        <taxon>Acidihalobacter</taxon>
    </lineage>
</organism>
<dbReference type="PANTHER" id="PTHR30529">
    <property type="entry name" value="CYTOCHROME B561"/>
    <property type="match status" value="1"/>
</dbReference>
<evidence type="ECO:0000256" key="11">
    <source>
        <dbReference type="ARBA" id="ARBA00023136"/>
    </source>
</evidence>
<evidence type="ECO:0000256" key="12">
    <source>
        <dbReference type="ARBA" id="ARBA00037975"/>
    </source>
</evidence>
<comment type="caution">
    <text evidence="15">The sequence shown here is derived from an EMBL/GenBank/DDBJ whole genome shotgun (WGS) entry which is preliminary data.</text>
</comment>
<evidence type="ECO:0000256" key="9">
    <source>
        <dbReference type="ARBA" id="ARBA00022989"/>
    </source>
</evidence>
<dbReference type="InterPro" id="IPR052168">
    <property type="entry name" value="Cytochrome_b561_oxidase"/>
</dbReference>
<dbReference type="Proteomes" id="UP000029273">
    <property type="component" value="Unassembled WGS sequence"/>
</dbReference>
<accession>A0A1A6C453</accession>
<protein>
    <recommendedName>
        <fullName evidence="14">Cytochrome b561 bacterial/Ni-hydrogenase domain-containing protein</fullName>
    </recommendedName>
</protein>
<dbReference type="SUPFAM" id="SSF81342">
    <property type="entry name" value="Transmembrane di-heme cytochromes"/>
    <property type="match status" value="1"/>
</dbReference>
<keyword evidence="3" id="KW-0813">Transport</keyword>
<reference evidence="15 16" key="1">
    <citation type="journal article" date="2014" name="Genome Announc.">
        <title>Draft Genome Sequence of the Iron-Oxidizing, Acidophilic, and Halotolerant 'Thiobacillus prosperus' Type Strain DSM 5130.</title>
        <authorList>
            <person name="Ossandon F.J."/>
            <person name="Cardenas J.P."/>
            <person name="Corbett M."/>
            <person name="Quatrini R."/>
            <person name="Holmes D.S."/>
            <person name="Watkin E."/>
        </authorList>
    </citation>
    <scope>NUCLEOTIDE SEQUENCE [LARGE SCALE GENOMIC DNA]</scope>
    <source>
        <strain evidence="15 16">DSM 5130</strain>
    </source>
</reference>
<evidence type="ECO:0000259" key="14">
    <source>
        <dbReference type="Pfam" id="PF01292"/>
    </source>
</evidence>
<dbReference type="PANTHER" id="PTHR30529:SF1">
    <property type="entry name" value="CYTOCHROME B561 HOMOLOG 2"/>
    <property type="match status" value="1"/>
</dbReference>
<comment type="subcellular location">
    <subcellularLocation>
        <location evidence="2">Cell membrane</location>
        <topology evidence="2">Multi-pass membrane protein</topology>
    </subcellularLocation>
</comment>
<keyword evidence="6 13" id="KW-0812">Transmembrane</keyword>
<evidence type="ECO:0000256" key="3">
    <source>
        <dbReference type="ARBA" id="ARBA00022448"/>
    </source>
</evidence>
<name>A0A1A6C453_9GAMM</name>
<dbReference type="GO" id="GO:0022904">
    <property type="term" value="P:respiratory electron transport chain"/>
    <property type="evidence" value="ECO:0007669"/>
    <property type="project" value="InterPro"/>
</dbReference>
<dbReference type="GO" id="GO:0046872">
    <property type="term" value="F:metal ion binding"/>
    <property type="evidence" value="ECO:0007669"/>
    <property type="project" value="UniProtKB-KW"/>
</dbReference>
<evidence type="ECO:0000256" key="5">
    <source>
        <dbReference type="ARBA" id="ARBA00022617"/>
    </source>
</evidence>
<keyword evidence="10" id="KW-0408">Iron</keyword>
<keyword evidence="9 13" id="KW-1133">Transmembrane helix</keyword>
<feature type="transmembrane region" description="Helical" evidence="13">
    <location>
        <begin position="13"/>
        <end position="33"/>
    </location>
</feature>
<keyword evidence="16" id="KW-1185">Reference proteome</keyword>
<evidence type="ECO:0000256" key="13">
    <source>
        <dbReference type="SAM" id="Phobius"/>
    </source>
</evidence>
<sequence>MSAVHERPAAYRALHWALAALAVAQWGDGWLFVHDQALLGAKPFALGVHASLGALTLLCALMLGAWWIARRGWRAALTRDAGHWMGPVAVAVHAAMLLAIGAEAALGLFGLTLVGTPVRLFGLALPTGSGAHYALGLALLAWERHVGVLLALLVGLHVTAALYHHLRLHDDVLRRMGPLGQD</sequence>
<feature type="transmembrane region" description="Helical" evidence="13">
    <location>
        <begin position="45"/>
        <end position="68"/>
    </location>
</feature>
<proteinExistence type="inferred from homology"/>
<evidence type="ECO:0000256" key="2">
    <source>
        <dbReference type="ARBA" id="ARBA00004651"/>
    </source>
</evidence>
<evidence type="ECO:0000256" key="4">
    <source>
        <dbReference type="ARBA" id="ARBA00022475"/>
    </source>
</evidence>
<evidence type="ECO:0000256" key="10">
    <source>
        <dbReference type="ARBA" id="ARBA00023004"/>
    </source>
</evidence>
<dbReference type="InterPro" id="IPR016174">
    <property type="entry name" value="Di-haem_cyt_TM"/>
</dbReference>
<evidence type="ECO:0000256" key="1">
    <source>
        <dbReference type="ARBA" id="ARBA00001970"/>
    </source>
</evidence>
<feature type="domain" description="Cytochrome b561 bacterial/Ni-hydrogenase" evidence="14">
    <location>
        <begin position="8"/>
        <end position="177"/>
    </location>
</feature>
<keyword evidence="11 13" id="KW-0472">Membrane</keyword>
<dbReference type="GO" id="GO:0020037">
    <property type="term" value="F:heme binding"/>
    <property type="evidence" value="ECO:0007669"/>
    <property type="project" value="TreeGrafter"/>
</dbReference>
<dbReference type="AlphaFoldDB" id="A0A1A6C453"/>
<keyword evidence="4" id="KW-1003">Cell membrane</keyword>
<evidence type="ECO:0000256" key="8">
    <source>
        <dbReference type="ARBA" id="ARBA00022982"/>
    </source>
</evidence>
<dbReference type="Pfam" id="PF01292">
    <property type="entry name" value="Ni_hydr_CYTB"/>
    <property type="match status" value="1"/>
</dbReference>
<dbReference type="InterPro" id="IPR011577">
    <property type="entry name" value="Cyt_b561_bac/Ni-Hgenase"/>
</dbReference>